<accession>A0A183Q6S7</accession>
<name>A0A183Q6S7_9TREM</name>
<dbReference type="EMBL" id="UZAL01050826">
    <property type="protein sequence ID" value="VDP86984.1"/>
    <property type="molecule type" value="Genomic_DNA"/>
</dbReference>
<dbReference type="Proteomes" id="UP000269396">
    <property type="component" value="Unassembled WGS sequence"/>
</dbReference>
<reference evidence="1 2" key="1">
    <citation type="submission" date="2018-11" db="EMBL/GenBank/DDBJ databases">
        <authorList>
            <consortium name="Pathogen Informatics"/>
        </authorList>
    </citation>
    <scope>NUCLEOTIDE SEQUENCE [LARGE SCALE GENOMIC DNA]</scope>
    <source>
        <strain>Denwood</strain>
        <strain evidence="2">Zambia</strain>
    </source>
</reference>
<evidence type="ECO:0000313" key="2">
    <source>
        <dbReference type="Proteomes" id="UP000269396"/>
    </source>
</evidence>
<organism evidence="1 2">
    <name type="scientific">Schistosoma mattheei</name>
    <dbReference type="NCBI Taxonomy" id="31246"/>
    <lineage>
        <taxon>Eukaryota</taxon>
        <taxon>Metazoa</taxon>
        <taxon>Spiralia</taxon>
        <taxon>Lophotrochozoa</taxon>
        <taxon>Platyhelminthes</taxon>
        <taxon>Trematoda</taxon>
        <taxon>Digenea</taxon>
        <taxon>Strigeidida</taxon>
        <taxon>Schistosomatoidea</taxon>
        <taxon>Schistosomatidae</taxon>
        <taxon>Schistosoma</taxon>
    </lineage>
</organism>
<gene>
    <name evidence="1" type="ORF">SMTD_LOCUS22313</name>
</gene>
<evidence type="ECO:0000313" key="1">
    <source>
        <dbReference type="EMBL" id="VDP86984.1"/>
    </source>
</evidence>
<sequence length="80" mass="9310">MKLRQTKHCTVGETALPKIKTDFLRDTDKLNEFNITLKNRFQALQDQVKEETTVEDNLKEIEEALTSLCQEAMDGNQHHH</sequence>
<keyword evidence="2" id="KW-1185">Reference proteome</keyword>
<proteinExistence type="predicted"/>
<protein>
    <submittedName>
        <fullName evidence="1">Uncharacterized protein</fullName>
    </submittedName>
</protein>
<dbReference type="AlphaFoldDB" id="A0A183Q6S7"/>